<dbReference type="CDD" id="cd23589">
    <property type="entry name" value="TFP_LU_ECD_Rtv"/>
    <property type="match status" value="1"/>
</dbReference>
<sequence>MNFIVVVVVDLMAVFYLKEKVGGGLEEEAETQTFEWKKTFLKRCFACRSRGNLGDCKDPFEYNATTFDGIYGSSPVELQPCASGWCGKSIEDENEGPHIMATERMCLLRPPSDGKERCSKTFLSNSRKTFYMCFCKGDLCNSAGAILFIGSLNISTIFSISEKEEEPKSSLFPHIGAIFTFINSNWNNSGTMAAALWLAIYEPSSSSLT</sequence>
<dbReference type="Pfam" id="PF17064">
    <property type="entry name" value="QVR"/>
    <property type="match status" value="1"/>
</dbReference>
<accession>A0A9D4NQ42</accession>
<protein>
    <recommendedName>
        <fullName evidence="4">Protein sleepless</fullName>
    </recommendedName>
</protein>
<evidence type="ECO:0000256" key="2">
    <source>
        <dbReference type="ARBA" id="ARBA00023180"/>
    </source>
</evidence>
<keyword evidence="1" id="KW-0732">Signal</keyword>
<comment type="caution">
    <text evidence="3">The sequence shown here is derived from an EMBL/GenBank/DDBJ whole genome shotgun (WGS) entry which is preliminary data.</text>
</comment>
<organism evidence="3">
    <name type="scientific">Dermatophagoides farinae</name>
    <name type="common">American house dust mite</name>
    <dbReference type="NCBI Taxonomy" id="6954"/>
    <lineage>
        <taxon>Eukaryota</taxon>
        <taxon>Metazoa</taxon>
        <taxon>Ecdysozoa</taxon>
        <taxon>Arthropoda</taxon>
        <taxon>Chelicerata</taxon>
        <taxon>Arachnida</taxon>
        <taxon>Acari</taxon>
        <taxon>Acariformes</taxon>
        <taxon>Sarcoptiformes</taxon>
        <taxon>Astigmata</taxon>
        <taxon>Psoroptidia</taxon>
        <taxon>Analgoidea</taxon>
        <taxon>Pyroglyphidae</taxon>
        <taxon>Dermatophagoidinae</taxon>
        <taxon>Dermatophagoides</taxon>
    </lineage>
</organism>
<name>A0A9D4NQ42_DERFA</name>
<dbReference type="InterPro" id="IPR050975">
    <property type="entry name" value="Sleep_regulator"/>
</dbReference>
<dbReference type="InterPro" id="IPR031424">
    <property type="entry name" value="QVR-like"/>
</dbReference>
<keyword evidence="2" id="KW-0325">Glycoprotein</keyword>
<dbReference type="PANTHER" id="PTHR33562">
    <property type="entry name" value="ATILLA, ISOFORM B-RELATED-RELATED"/>
    <property type="match status" value="1"/>
</dbReference>
<reference evidence="3" key="2">
    <citation type="journal article" date="2021" name="World Allergy Organ. J.">
        <title>Chromosome-level assembly of Dermatophagoides farinae genome and transcriptome reveals two novel allergens Der f 37 and Der f 39.</title>
        <authorList>
            <person name="Chen J."/>
            <person name="Cai Z."/>
            <person name="Fan D."/>
            <person name="Hu J."/>
            <person name="Hou Y."/>
            <person name="He Y."/>
            <person name="Zhang Z."/>
            <person name="Zhao Z."/>
            <person name="Gao P."/>
            <person name="Hu W."/>
            <person name="Sun J."/>
            <person name="Li J."/>
            <person name="Ji K."/>
        </authorList>
    </citation>
    <scope>NUCLEOTIDE SEQUENCE</scope>
    <source>
        <strain evidence="3">JKM2019</strain>
    </source>
</reference>
<dbReference type="PANTHER" id="PTHR33562:SF22">
    <property type="entry name" value="PROTEIN QUIVER"/>
    <property type="match status" value="1"/>
</dbReference>
<evidence type="ECO:0000313" key="3">
    <source>
        <dbReference type="EMBL" id="KAH7636464.1"/>
    </source>
</evidence>
<gene>
    <name evidence="3" type="ORF">HUG17_10434</name>
</gene>
<dbReference type="EMBL" id="SDOV01000010">
    <property type="protein sequence ID" value="KAH7636464.1"/>
    <property type="molecule type" value="Genomic_DNA"/>
</dbReference>
<reference evidence="3" key="1">
    <citation type="submission" date="2020-06" db="EMBL/GenBank/DDBJ databases">
        <authorList>
            <person name="Ji K."/>
            <person name="Li J."/>
        </authorList>
    </citation>
    <scope>NUCLEOTIDE SEQUENCE</scope>
    <source>
        <strain evidence="3">JKM2019</strain>
        <tissue evidence="3">Whole body</tissue>
    </source>
</reference>
<evidence type="ECO:0008006" key="4">
    <source>
        <dbReference type="Google" id="ProtNLM"/>
    </source>
</evidence>
<dbReference type="AlphaFoldDB" id="A0A9D4NQ42"/>
<dbReference type="GO" id="GO:0030431">
    <property type="term" value="P:sleep"/>
    <property type="evidence" value="ECO:0007669"/>
    <property type="project" value="InterPro"/>
</dbReference>
<dbReference type="GO" id="GO:0032222">
    <property type="term" value="P:regulation of synaptic transmission, cholinergic"/>
    <property type="evidence" value="ECO:0007669"/>
    <property type="project" value="InterPro"/>
</dbReference>
<dbReference type="Proteomes" id="UP000828236">
    <property type="component" value="Unassembled WGS sequence"/>
</dbReference>
<proteinExistence type="predicted"/>
<evidence type="ECO:0000256" key="1">
    <source>
        <dbReference type="ARBA" id="ARBA00022729"/>
    </source>
</evidence>